<dbReference type="RefSeq" id="WP_161824375.1">
    <property type="nucleotide sequence ID" value="NZ_WVIC01000007.1"/>
</dbReference>
<accession>A0A8K2A6A4</accession>
<dbReference type="GO" id="GO:0004519">
    <property type="term" value="F:endonuclease activity"/>
    <property type="evidence" value="ECO:0007669"/>
    <property type="project" value="UniProtKB-KW"/>
</dbReference>
<dbReference type="InterPro" id="IPR012296">
    <property type="entry name" value="Nuclease_put_TT1808"/>
</dbReference>
<dbReference type="Gene3D" id="3.90.1570.10">
    <property type="entry name" value="tt1808, chain A"/>
    <property type="match status" value="1"/>
</dbReference>
<dbReference type="SUPFAM" id="SSF52980">
    <property type="entry name" value="Restriction endonuclease-like"/>
    <property type="match status" value="1"/>
</dbReference>
<comment type="caution">
    <text evidence="2">The sequence shown here is derived from an EMBL/GenBank/DDBJ whole genome shotgun (WGS) entry which is preliminary data.</text>
</comment>
<dbReference type="EMBL" id="WVIC01000007">
    <property type="protein sequence ID" value="NCJ05899.1"/>
    <property type="molecule type" value="Genomic_DNA"/>
</dbReference>
<protein>
    <submittedName>
        <fullName evidence="2">Uma2 family endonuclease</fullName>
    </submittedName>
</protein>
<evidence type="ECO:0000259" key="1">
    <source>
        <dbReference type="Pfam" id="PF05685"/>
    </source>
</evidence>
<dbReference type="PANTHER" id="PTHR34107">
    <property type="entry name" value="SLL0198 PROTEIN-RELATED"/>
    <property type="match status" value="1"/>
</dbReference>
<keyword evidence="2" id="KW-0255">Endonuclease</keyword>
<sequence length="204" mass="22943">MTTATVPIPSTDLRPLLLNVRNVVLKVTPEHFDQLCIDNPDLRLELTKDRELIVMAPAGGESSEKNFDLVMEVGLWNRQTNLGRAFDSSCGYDFTAFGGGKLSPDVSWIEKSRLEGIDLVGFIPVVPDFVIELRSPSDSLKPLREKMQDYRRLGVRLGLLINPKIQQVEVYRPGQEVVVLEAPRAIDCGEVMPNFMLSMDRIWS</sequence>
<dbReference type="Proteomes" id="UP000607397">
    <property type="component" value="Unassembled WGS sequence"/>
</dbReference>
<reference evidence="2" key="1">
    <citation type="submission" date="2019-12" db="EMBL/GenBank/DDBJ databases">
        <title>High-Quality draft genome sequences of three cyanobacteria isolated from the limestone walls of the Old Cathedral of Coimbra.</title>
        <authorList>
            <person name="Tiago I."/>
            <person name="Soares F."/>
            <person name="Portugal A."/>
        </authorList>
    </citation>
    <scope>NUCLEOTIDE SEQUENCE [LARGE SCALE GENOMIC DNA]</scope>
    <source>
        <strain evidence="2">C</strain>
    </source>
</reference>
<keyword evidence="3" id="KW-1185">Reference proteome</keyword>
<evidence type="ECO:0000313" key="2">
    <source>
        <dbReference type="EMBL" id="NCJ05899.1"/>
    </source>
</evidence>
<keyword evidence="2" id="KW-0540">Nuclease</keyword>
<dbReference type="AlphaFoldDB" id="A0A8K2A6A4"/>
<dbReference type="InterPro" id="IPR008538">
    <property type="entry name" value="Uma2"/>
</dbReference>
<evidence type="ECO:0000313" key="3">
    <source>
        <dbReference type="Proteomes" id="UP000607397"/>
    </source>
</evidence>
<proteinExistence type="predicted"/>
<dbReference type="Pfam" id="PF05685">
    <property type="entry name" value="Uma2"/>
    <property type="match status" value="1"/>
</dbReference>
<dbReference type="CDD" id="cd06260">
    <property type="entry name" value="DUF820-like"/>
    <property type="match status" value="1"/>
</dbReference>
<gene>
    <name evidence="2" type="ORF">GS597_05105</name>
</gene>
<name>A0A8K2A6A4_9CYAN</name>
<dbReference type="PANTHER" id="PTHR34107:SF7">
    <property type="entry name" value="SLR2092 PROTEIN"/>
    <property type="match status" value="1"/>
</dbReference>
<dbReference type="InterPro" id="IPR011335">
    <property type="entry name" value="Restrct_endonuc-II-like"/>
</dbReference>
<organism evidence="2 3">
    <name type="scientific">Petrachloros mirabilis ULC683</name>
    <dbReference type="NCBI Taxonomy" id="2781853"/>
    <lineage>
        <taxon>Bacteria</taxon>
        <taxon>Bacillati</taxon>
        <taxon>Cyanobacteriota</taxon>
        <taxon>Cyanophyceae</taxon>
        <taxon>Synechococcales</taxon>
        <taxon>Petrachlorosaceae</taxon>
        <taxon>Petrachloros</taxon>
        <taxon>Petrachloros mirabilis</taxon>
    </lineage>
</organism>
<feature type="domain" description="Putative restriction endonuclease" evidence="1">
    <location>
        <begin position="30"/>
        <end position="199"/>
    </location>
</feature>
<keyword evidence="2" id="KW-0378">Hydrolase</keyword>